<dbReference type="AlphaFoldDB" id="A0A9P4YPL6"/>
<evidence type="ECO:0000313" key="3">
    <source>
        <dbReference type="Proteomes" id="UP000749293"/>
    </source>
</evidence>
<keyword evidence="3" id="KW-1185">Reference proteome</keyword>
<feature type="compositionally biased region" description="Polar residues" evidence="1">
    <location>
        <begin position="1"/>
        <end position="15"/>
    </location>
</feature>
<organism evidence="2 3">
    <name type="scientific">Geosmithia morbida</name>
    <dbReference type="NCBI Taxonomy" id="1094350"/>
    <lineage>
        <taxon>Eukaryota</taxon>
        <taxon>Fungi</taxon>
        <taxon>Dikarya</taxon>
        <taxon>Ascomycota</taxon>
        <taxon>Pezizomycotina</taxon>
        <taxon>Sordariomycetes</taxon>
        <taxon>Hypocreomycetidae</taxon>
        <taxon>Hypocreales</taxon>
        <taxon>Bionectriaceae</taxon>
        <taxon>Geosmithia</taxon>
    </lineage>
</organism>
<comment type="caution">
    <text evidence="2">The sequence shown here is derived from an EMBL/GenBank/DDBJ whole genome shotgun (WGS) entry which is preliminary data.</text>
</comment>
<dbReference type="Proteomes" id="UP000749293">
    <property type="component" value="Unassembled WGS sequence"/>
</dbReference>
<accession>A0A9P4YPL6</accession>
<reference evidence="2" key="1">
    <citation type="submission" date="2020-03" db="EMBL/GenBank/DDBJ databases">
        <title>Site-based positive gene gene selection in Geosmithia morbida across the United States reveals a broad range of putative effectors and factors for local host and environmental adapation.</title>
        <authorList>
            <person name="Onufrak A."/>
            <person name="Murdoch R.W."/>
            <person name="Gazis R."/>
            <person name="Huff M."/>
            <person name="Staton M."/>
            <person name="Klingeman W."/>
            <person name="Hadziabdic D."/>
        </authorList>
    </citation>
    <scope>NUCLEOTIDE SEQUENCE</scope>
    <source>
        <strain evidence="2">1262</strain>
    </source>
</reference>
<evidence type="ECO:0000313" key="2">
    <source>
        <dbReference type="EMBL" id="KAF4119469.1"/>
    </source>
</evidence>
<feature type="region of interest" description="Disordered" evidence="1">
    <location>
        <begin position="1"/>
        <end position="30"/>
    </location>
</feature>
<dbReference type="EMBL" id="JAANYQ010000024">
    <property type="protein sequence ID" value="KAF4119469.1"/>
    <property type="molecule type" value="Genomic_DNA"/>
</dbReference>
<gene>
    <name evidence="2" type="ORF">GMORB2_4734</name>
</gene>
<evidence type="ECO:0000256" key="1">
    <source>
        <dbReference type="SAM" id="MobiDB-lite"/>
    </source>
</evidence>
<dbReference type="RefSeq" id="XP_035318121.1">
    <property type="nucleotide sequence ID" value="XM_035466708.1"/>
</dbReference>
<dbReference type="GeneID" id="55970962"/>
<name>A0A9P4YPL6_9HYPO</name>
<sequence>MADNATKQQPATFSGPSKALRTDYPLIDNDPYVRPASLCFQQRP</sequence>
<protein>
    <submittedName>
        <fullName evidence="2">Uncharacterized protein</fullName>
    </submittedName>
</protein>
<proteinExistence type="predicted"/>